<dbReference type="InterPro" id="IPR000477">
    <property type="entry name" value="RT_dom"/>
</dbReference>
<evidence type="ECO:0000256" key="3">
    <source>
        <dbReference type="ARBA" id="ARBA00039658"/>
    </source>
</evidence>
<evidence type="ECO:0000259" key="4">
    <source>
        <dbReference type="PROSITE" id="PS50878"/>
    </source>
</evidence>
<dbReference type="PROSITE" id="PS50878">
    <property type="entry name" value="RT_POL"/>
    <property type="match status" value="1"/>
</dbReference>
<dbReference type="SUPFAM" id="SSF56672">
    <property type="entry name" value="DNA/RNA polymerases"/>
    <property type="match status" value="1"/>
</dbReference>
<dbReference type="GO" id="GO:0004523">
    <property type="term" value="F:RNA-DNA hybrid ribonuclease activity"/>
    <property type="evidence" value="ECO:0007669"/>
    <property type="project" value="UniProtKB-EC"/>
</dbReference>
<evidence type="ECO:0000256" key="1">
    <source>
        <dbReference type="ARBA" id="ARBA00010879"/>
    </source>
</evidence>
<dbReference type="InterPro" id="IPR043502">
    <property type="entry name" value="DNA/RNA_pol_sf"/>
</dbReference>
<protein>
    <recommendedName>
        <fullName evidence="3">Gypsy retrotransposon integrase-like protein 1</fullName>
        <ecNumber evidence="2">3.1.26.4</ecNumber>
    </recommendedName>
</protein>
<dbReference type="CDD" id="cd09274">
    <property type="entry name" value="RNase_HI_RT_Ty3"/>
    <property type="match status" value="1"/>
</dbReference>
<dbReference type="Ensembl" id="ENSAPOT00000020563.1">
    <property type="protein sequence ID" value="ENSAPOP00000012629.1"/>
    <property type="gene ID" value="ENSAPOG00000015320.1"/>
</dbReference>
<dbReference type="InterPro" id="IPR050951">
    <property type="entry name" value="Retrovirus_Pol_polyprotein"/>
</dbReference>
<dbReference type="Proteomes" id="UP000257200">
    <property type="component" value="Unplaced"/>
</dbReference>
<evidence type="ECO:0000313" key="5">
    <source>
        <dbReference type="Ensembl" id="ENSAPOP00000012629.1"/>
    </source>
</evidence>
<reference evidence="5" key="1">
    <citation type="submission" date="2025-08" db="UniProtKB">
        <authorList>
            <consortium name="Ensembl"/>
        </authorList>
    </citation>
    <scope>IDENTIFICATION</scope>
</reference>
<evidence type="ECO:0000313" key="6">
    <source>
        <dbReference type="Proteomes" id="UP000257200"/>
    </source>
</evidence>
<dbReference type="FunFam" id="1.10.340.70:FF:000001">
    <property type="entry name" value="Retrovirus-related Pol polyprotein from transposon gypsy-like Protein"/>
    <property type="match status" value="1"/>
</dbReference>
<dbReference type="PANTHER" id="PTHR37984:SF15">
    <property type="entry name" value="INTEGRASE CATALYTIC DOMAIN-CONTAINING PROTEIN"/>
    <property type="match status" value="1"/>
</dbReference>
<dbReference type="Gene3D" id="2.40.70.10">
    <property type="entry name" value="Acid Proteases"/>
    <property type="match status" value="1"/>
</dbReference>
<dbReference type="Pfam" id="PF00078">
    <property type="entry name" value="RVT_1"/>
    <property type="match status" value="1"/>
</dbReference>
<dbReference type="FunFam" id="3.10.20.370:FF:000001">
    <property type="entry name" value="Retrovirus-related Pol polyprotein from transposon 17.6-like protein"/>
    <property type="match status" value="1"/>
</dbReference>
<dbReference type="Gene3D" id="3.10.20.370">
    <property type="match status" value="1"/>
</dbReference>
<dbReference type="PANTHER" id="PTHR37984">
    <property type="entry name" value="PROTEIN CBG26694"/>
    <property type="match status" value="1"/>
</dbReference>
<dbReference type="AlphaFoldDB" id="A0A3Q1F8J5"/>
<dbReference type="GeneTree" id="ENSGT01100000263500"/>
<dbReference type="Pfam" id="PF17921">
    <property type="entry name" value="Integrase_H2C2"/>
    <property type="match status" value="1"/>
</dbReference>
<proteinExistence type="inferred from homology"/>
<dbReference type="Gene3D" id="3.10.10.10">
    <property type="entry name" value="HIV Type 1 Reverse Transcriptase, subunit A, domain 1"/>
    <property type="match status" value="1"/>
</dbReference>
<name>A0A3Q1F8J5_9TELE</name>
<dbReference type="InterPro" id="IPR041577">
    <property type="entry name" value="RT_RNaseH_2"/>
</dbReference>
<dbReference type="Pfam" id="PF17919">
    <property type="entry name" value="RT_RNaseH_2"/>
    <property type="match status" value="1"/>
</dbReference>
<reference evidence="5" key="2">
    <citation type="submission" date="2025-09" db="UniProtKB">
        <authorList>
            <consortium name="Ensembl"/>
        </authorList>
    </citation>
    <scope>IDENTIFICATION</scope>
</reference>
<dbReference type="CDD" id="cd01647">
    <property type="entry name" value="RT_LTR"/>
    <property type="match status" value="1"/>
</dbReference>
<dbReference type="EC" id="3.1.26.4" evidence="2"/>
<keyword evidence="6" id="KW-1185">Reference proteome</keyword>
<evidence type="ECO:0000256" key="2">
    <source>
        <dbReference type="ARBA" id="ARBA00012180"/>
    </source>
</evidence>
<feature type="domain" description="Reverse transcriptase" evidence="4">
    <location>
        <begin position="397"/>
        <end position="576"/>
    </location>
</feature>
<dbReference type="Gene3D" id="1.10.340.70">
    <property type="match status" value="1"/>
</dbReference>
<dbReference type="InterPro" id="IPR043128">
    <property type="entry name" value="Rev_trsase/Diguanyl_cyclase"/>
</dbReference>
<comment type="similarity">
    <text evidence="1">Belongs to the beta type-B retroviral polymerase family. HERV class-II K(HML-2) pol subfamily.</text>
</comment>
<organism evidence="5 6">
    <name type="scientific">Acanthochromis polyacanthus</name>
    <name type="common">spiny chromis</name>
    <dbReference type="NCBI Taxonomy" id="80966"/>
    <lineage>
        <taxon>Eukaryota</taxon>
        <taxon>Metazoa</taxon>
        <taxon>Chordata</taxon>
        <taxon>Craniata</taxon>
        <taxon>Vertebrata</taxon>
        <taxon>Euteleostomi</taxon>
        <taxon>Actinopterygii</taxon>
        <taxon>Neopterygii</taxon>
        <taxon>Teleostei</taxon>
        <taxon>Neoteleostei</taxon>
        <taxon>Acanthomorphata</taxon>
        <taxon>Ovalentaria</taxon>
        <taxon>Pomacentridae</taxon>
        <taxon>Acanthochromis</taxon>
    </lineage>
</organism>
<dbReference type="STRING" id="80966.ENSAPOP00000012629"/>
<sequence>MGHDDDSHSFDAAELYQNMQKLNESNNVIIQGTQKVGKSDSLFYTPVKVEDKITLGAMLDSGSMACSLSEVALQSLINAGVEVSHQNPTDIVFVGCGGVRVKPLSIVDLRMEIYGCRLSVPTFVVKNQQDDLLVGSNVIRHLLHQFKTDSSYWKAVSTSNNGDPELEYFLSLLAGLHRWSGEDVPDKVGTVRCNRAVTLEPGTEYLIWGRLPKETKVAPGSTVMSEPTTSRSAPRGILVARAVTPLWGDRWVPLKILNATEKPVTIRRNAKLADVYTCLALEDLDVRDVKCTYQATSAIPSDSVIEDAENVQERLMRAGLCDLDLQSCDVSDLWRKKLADLVISYEDVFSRHHLDCGEAKGFVHRIHLTDDKPFRLPYRRVPPAEYRKLRQVLNEMEEKDIIRKSTSEFASPLVLVWKKNDDLRVCTDFRWLNRRTLKDAHPLPHQADCLAALGGNAFFSTVDLTSGFYNMPLHEDDRKYSAFTTPMGLYEYNRLPQGLCNSPASFMRMMTSIFGDQNFLSLLCYLDDLLVFGPSEQVALERLEMVFSRLRFHNLKLAPKKCWLLRKSVKFLGHLIDRSGVSTDPAKVEFVSDMSTADLMGPDGATPSQSRIRSFLGMVNYYQHFIPNYSSTARPLFDLLSGAKQKRNSKLLTKRKLQLRKLTPADWTKEQESAFENLKAALVDSVVLTHPDFDRPFVLSTDASLDGLGAVLSQVQEGDCVARPVAFASKSLTRAQKKYPAHRLEFLALKWSVCDKFCHWLKGHTFTVWTDNNPLTHVLTKPRLDACEQRWVAKLASYTFDIKYIAGSKNVVADALSRKPFIKSTVGQRLLQTPYNQLLGEALPVSSGSVQDAFRQSNAKDGCITVTGCQSFTRDDVSAVFETHSAWESTARIRAVNDLKHFPQLIPPSETDQPVFSENELRERQRSDPVLSRVLFYVDRGRRPSRREKPNEPVMVMRYLKHWEKFMTSGGILYRVSKDQATRKKRHQFVVPDSLKADVLKGIHNSAGHQGQFRSLAIARQRFFWPHIDRDVKDYVRQCLRCVIGKSPDPEGRAPLESISTSAPLEIVCIDFWTAEDSNNRSVDVLVVTDHFTRLAQAFPCRDQSAKQVARQLW</sequence>
<dbReference type="Gene3D" id="3.30.70.270">
    <property type="match status" value="2"/>
</dbReference>
<dbReference type="InterPro" id="IPR021109">
    <property type="entry name" value="Peptidase_aspartic_dom_sf"/>
</dbReference>
<dbReference type="FunFam" id="3.30.70.270:FF:000020">
    <property type="entry name" value="Transposon Tf2-6 polyprotein-like Protein"/>
    <property type="match status" value="1"/>
</dbReference>
<dbReference type="InterPro" id="IPR041588">
    <property type="entry name" value="Integrase_H2C2"/>
</dbReference>
<dbReference type="InParanoid" id="A0A3Q1F8J5"/>
<accession>A0A3Q1F8J5</accession>